<feature type="domain" description="DC1" evidence="5">
    <location>
        <begin position="106"/>
        <end position="153"/>
    </location>
</feature>
<keyword evidence="4" id="KW-0862">Zinc</keyword>
<dbReference type="InterPro" id="IPR004146">
    <property type="entry name" value="DC1"/>
</dbReference>
<dbReference type="OMA" id="CCAMLNT"/>
<dbReference type="SUPFAM" id="SSF57889">
    <property type="entry name" value="Cysteine-rich domain"/>
    <property type="match status" value="2"/>
</dbReference>
<keyword evidence="3" id="KW-0863">Zinc-finger</keyword>
<evidence type="ECO:0000256" key="1">
    <source>
        <dbReference type="ARBA" id="ARBA00022723"/>
    </source>
</evidence>
<dbReference type="InParanoid" id="A0A200PS25"/>
<protein>
    <submittedName>
        <fullName evidence="6">C1-like</fullName>
    </submittedName>
</protein>
<dbReference type="Pfam" id="PF03107">
    <property type="entry name" value="C1_2"/>
    <property type="match status" value="2"/>
</dbReference>
<keyword evidence="2" id="KW-0677">Repeat</keyword>
<dbReference type="AlphaFoldDB" id="A0A200PS25"/>
<dbReference type="EMBL" id="MVGT01004219">
    <property type="protein sequence ID" value="OVA01051.1"/>
    <property type="molecule type" value="Genomic_DNA"/>
</dbReference>
<dbReference type="OrthoDB" id="1909414at2759"/>
<dbReference type="PANTHER" id="PTHR47841:SF3">
    <property type="entry name" value="OS09G0492800 PROTEIN"/>
    <property type="match status" value="1"/>
</dbReference>
<evidence type="ECO:0000313" key="6">
    <source>
        <dbReference type="EMBL" id="OVA01051.1"/>
    </source>
</evidence>
<dbReference type="STRING" id="56857.A0A200PS25"/>
<organism evidence="6 7">
    <name type="scientific">Macleaya cordata</name>
    <name type="common">Five-seeded plume-poppy</name>
    <name type="synonym">Bocconia cordata</name>
    <dbReference type="NCBI Taxonomy" id="56857"/>
    <lineage>
        <taxon>Eukaryota</taxon>
        <taxon>Viridiplantae</taxon>
        <taxon>Streptophyta</taxon>
        <taxon>Embryophyta</taxon>
        <taxon>Tracheophyta</taxon>
        <taxon>Spermatophyta</taxon>
        <taxon>Magnoliopsida</taxon>
        <taxon>Ranunculales</taxon>
        <taxon>Papaveraceae</taxon>
        <taxon>Papaveroideae</taxon>
        <taxon>Macleaya</taxon>
    </lineage>
</organism>
<evidence type="ECO:0000256" key="2">
    <source>
        <dbReference type="ARBA" id="ARBA00022737"/>
    </source>
</evidence>
<dbReference type="InterPro" id="IPR046349">
    <property type="entry name" value="C1-like_sf"/>
</dbReference>
<sequence>MAGTNSHELMKNKSFKKSKTFISKSGASPLMESVPTSPHHSIIQGGEEKIHFSHPQHPLVKINLPYIFTCMGCKEYGAGKRFSCLKCDFDLHEFCALAPPSIQKHPLHSQHQLVFHTKAGGFLRTKCDICGKATKGYAFRCSTCSFEMHPCCAKLDTKMDFRKLHPHNLNLLPATTLTSSESGTACSECKRKRPGRVYGCAVCDHYHLHAVCAKNMINGLHANGIISTPEKPSVLSTAARIASNMVLEFFGGILEGIGEGVGGAIVDNMAKGKTPNLNNNNNTTRRTK</sequence>
<dbReference type="InterPro" id="IPR043145">
    <property type="entry name" value="Znf_ZZ_sf"/>
</dbReference>
<evidence type="ECO:0000259" key="5">
    <source>
        <dbReference type="Pfam" id="PF03107"/>
    </source>
</evidence>
<keyword evidence="7" id="KW-1185">Reference proteome</keyword>
<name>A0A200PS25_MACCD</name>
<dbReference type="Gene3D" id="3.30.60.90">
    <property type="match status" value="1"/>
</dbReference>
<evidence type="ECO:0000256" key="3">
    <source>
        <dbReference type="ARBA" id="ARBA00022771"/>
    </source>
</evidence>
<proteinExistence type="predicted"/>
<evidence type="ECO:0000256" key="4">
    <source>
        <dbReference type="ARBA" id="ARBA00022833"/>
    </source>
</evidence>
<feature type="domain" description="DC1" evidence="5">
    <location>
        <begin position="52"/>
        <end position="96"/>
    </location>
</feature>
<dbReference type="Proteomes" id="UP000195402">
    <property type="component" value="Unassembled WGS sequence"/>
</dbReference>
<dbReference type="GO" id="GO:0008270">
    <property type="term" value="F:zinc ion binding"/>
    <property type="evidence" value="ECO:0007669"/>
    <property type="project" value="UniProtKB-KW"/>
</dbReference>
<keyword evidence="1" id="KW-0479">Metal-binding</keyword>
<reference evidence="6 7" key="1">
    <citation type="journal article" date="2017" name="Mol. Plant">
        <title>The Genome of Medicinal Plant Macleaya cordata Provides New Insights into Benzylisoquinoline Alkaloids Metabolism.</title>
        <authorList>
            <person name="Liu X."/>
            <person name="Liu Y."/>
            <person name="Huang P."/>
            <person name="Ma Y."/>
            <person name="Qing Z."/>
            <person name="Tang Q."/>
            <person name="Cao H."/>
            <person name="Cheng P."/>
            <person name="Zheng Y."/>
            <person name="Yuan Z."/>
            <person name="Zhou Y."/>
            <person name="Liu J."/>
            <person name="Tang Z."/>
            <person name="Zhuo Y."/>
            <person name="Zhang Y."/>
            <person name="Yu L."/>
            <person name="Huang J."/>
            <person name="Yang P."/>
            <person name="Peng Q."/>
            <person name="Zhang J."/>
            <person name="Jiang W."/>
            <person name="Zhang Z."/>
            <person name="Lin K."/>
            <person name="Ro D.K."/>
            <person name="Chen X."/>
            <person name="Xiong X."/>
            <person name="Shang Y."/>
            <person name="Huang S."/>
            <person name="Zeng J."/>
        </authorList>
    </citation>
    <scope>NUCLEOTIDE SEQUENCE [LARGE SCALE GENOMIC DNA]</scope>
    <source>
        <strain evidence="7">cv. BLH2017</strain>
        <tissue evidence="6">Root</tissue>
    </source>
</reference>
<dbReference type="PANTHER" id="PTHR47841">
    <property type="entry name" value="DIACYLGLYCEROL KINASE THETA-LIKE-RELATED"/>
    <property type="match status" value="1"/>
</dbReference>
<comment type="caution">
    <text evidence="6">The sequence shown here is derived from an EMBL/GenBank/DDBJ whole genome shotgun (WGS) entry which is preliminary data.</text>
</comment>
<evidence type="ECO:0000313" key="7">
    <source>
        <dbReference type="Proteomes" id="UP000195402"/>
    </source>
</evidence>
<accession>A0A200PS25</accession>
<gene>
    <name evidence="6" type="ORF">BVC80_989g49</name>
</gene>